<dbReference type="InterPro" id="IPR012338">
    <property type="entry name" value="Beta-lactam/transpept-like"/>
</dbReference>
<dbReference type="EMBL" id="JAWDJX010000001">
    <property type="protein sequence ID" value="KAK3059167.1"/>
    <property type="molecule type" value="Genomic_DNA"/>
</dbReference>
<reference evidence="3" key="1">
    <citation type="submission" date="2023-04" db="EMBL/GenBank/DDBJ databases">
        <title>Black Yeasts Isolated from many extreme environments.</title>
        <authorList>
            <person name="Coleine C."/>
            <person name="Stajich J.E."/>
            <person name="Selbmann L."/>
        </authorList>
    </citation>
    <scope>NUCLEOTIDE SEQUENCE</scope>
    <source>
        <strain evidence="3">CCFEE 5312</strain>
    </source>
</reference>
<evidence type="ECO:0000313" key="4">
    <source>
        <dbReference type="Proteomes" id="UP001271007"/>
    </source>
</evidence>
<evidence type="ECO:0000256" key="1">
    <source>
        <dbReference type="ARBA" id="ARBA00038215"/>
    </source>
</evidence>
<dbReference type="Gene3D" id="3.40.710.10">
    <property type="entry name" value="DD-peptidase/beta-lactamase superfamily"/>
    <property type="match status" value="1"/>
</dbReference>
<comment type="similarity">
    <text evidence="1">Belongs to the peptidase S12 family.</text>
</comment>
<keyword evidence="4" id="KW-1185">Reference proteome</keyword>
<evidence type="ECO:0000259" key="2">
    <source>
        <dbReference type="Pfam" id="PF00144"/>
    </source>
</evidence>
<feature type="domain" description="Beta-lactamase-related" evidence="2">
    <location>
        <begin position="20"/>
        <end position="324"/>
    </location>
</feature>
<dbReference type="Pfam" id="PF00144">
    <property type="entry name" value="Beta-lactamase"/>
    <property type="match status" value="1"/>
</dbReference>
<dbReference type="PANTHER" id="PTHR46825:SF9">
    <property type="entry name" value="BETA-LACTAMASE-RELATED DOMAIN-CONTAINING PROTEIN"/>
    <property type="match status" value="1"/>
</dbReference>
<organism evidence="3 4">
    <name type="scientific">Extremus antarcticus</name>
    <dbReference type="NCBI Taxonomy" id="702011"/>
    <lineage>
        <taxon>Eukaryota</taxon>
        <taxon>Fungi</taxon>
        <taxon>Dikarya</taxon>
        <taxon>Ascomycota</taxon>
        <taxon>Pezizomycotina</taxon>
        <taxon>Dothideomycetes</taxon>
        <taxon>Dothideomycetidae</taxon>
        <taxon>Mycosphaerellales</taxon>
        <taxon>Extremaceae</taxon>
        <taxon>Extremus</taxon>
    </lineage>
</organism>
<comment type="caution">
    <text evidence="3">The sequence shown here is derived from an EMBL/GenBank/DDBJ whole genome shotgun (WGS) entry which is preliminary data.</text>
</comment>
<dbReference type="AlphaFoldDB" id="A0AAJ0GK68"/>
<gene>
    <name evidence="3" type="ORF">LTR09_000733</name>
</gene>
<accession>A0AAJ0GK68</accession>
<dbReference type="PANTHER" id="PTHR46825">
    <property type="entry name" value="D-ALANYL-D-ALANINE-CARBOXYPEPTIDASE/ENDOPEPTIDASE AMPH"/>
    <property type="match status" value="1"/>
</dbReference>
<dbReference type="Proteomes" id="UP001271007">
    <property type="component" value="Unassembled WGS sequence"/>
</dbReference>
<dbReference type="SUPFAM" id="SSF56601">
    <property type="entry name" value="beta-lactamase/transpeptidase-like"/>
    <property type="match status" value="1"/>
</dbReference>
<name>A0AAJ0GK68_9PEZI</name>
<evidence type="ECO:0000313" key="3">
    <source>
        <dbReference type="EMBL" id="KAK3059167.1"/>
    </source>
</evidence>
<dbReference type="InterPro" id="IPR001466">
    <property type="entry name" value="Beta-lactam-related"/>
</dbReference>
<sequence length="473" mass="52473">MGVLQEIEHHILPSTQIASHYGTPSASIAILENDDLETHVFGQNNEDCKTLYLADSLSKPVTAIAVARLVDRGLLTWESKLADFANVESFLHHPESASLIRYVTVQMLLTHTSGLVRKSNCDHPSHLHGFSRYACLRFNHLPGSEWHYDNEAYALVQLAMEAVSGKSLLELINDLVARPLRMTRSSWGRLPPEESNYTLPHHAGKQLPLRTTFHDAELSTRGMWSTPSDLLKVISASQKSLLGSSSFLRQETARHLLIDGVRSTKSVGESPQGLGVGWFVTSSTFGHRGGAAGDGHHCYMFGFHGGTVPELQNTSFAAMTNSSEGIVAIRAILNAVMYLKLWPRQQLMPSSLGLDDTPPCAAPDTASLDSQWQEWVGKWARDSQRGWSLVKVDGQPMLRFHDMEPVRLKLAAVPCLRLEHGKKEFEFVCPDLPGSAIRLTWLVDERVLELFLSCSRVTLKREADGDSAQVHRV</sequence>
<proteinExistence type="inferred from homology"/>
<protein>
    <recommendedName>
        <fullName evidence="2">Beta-lactamase-related domain-containing protein</fullName>
    </recommendedName>
</protein>
<dbReference type="InterPro" id="IPR050491">
    <property type="entry name" value="AmpC-like"/>
</dbReference>